<evidence type="ECO:0000256" key="1">
    <source>
        <dbReference type="SAM" id="Phobius"/>
    </source>
</evidence>
<gene>
    <name evidence="2" type="ORF">GM418_27305</name>
</gene>
<name>A0A6I6K1C4_9BACT</name>
<feature type="transmembrane region" description="Helical" evidence="1">
    <location>
        <begin position="35"/>
        <end position="54"/>
    </location>
</feature>
<keyword evidence="1" id="KW-0812">Transmembrane</keyword>
<organism evidence="2 3">
    <name type="scientific">Maribellus comscasis</name>
    <dbReference type="NCBI Taxonomy" id="2681766"/>
    <lineage>
        <taxon>Bacteria</taxon>
        <taxon>Pseudomonadati</taxon>
        <taxon>Bacteroidota</taxon>
        <taxon>Bacteroidia</taxon>
        <taxon>Marinilabiliales</taxon>
        <taxon>Prolixibacteraceae</taxon>
        <taxon>Maribellus</taxon>
    </lineage>
</organism>
<protein>
    <submittedName>
        <fullName evidence="2">Uncharacterized protein</fullName>
    </submittedName>
</protein>
<accession>A0A6I6K1C4</accession>
<proteinExistence type="predicted"/>
<dbReference type="RefSeq" id="WP_158870911.1">
    <property type="nucleotide sequence ID" value="NZ_CP046401.1"/>
</dbReference>
<keyword evidence="1" id="KW-0472">Membrane</keyword>
<evidence type="ECO:0000313" key="2">
    <source>
        <dbReference type="EMBL" id="QGY47238.1"/>
    </source>
</evidence>
<dbReference type="AlphaFoldDB" id="A0A6I6K1C4"/>
<reference evidence="2 3" key="1">
    <citation type="submission" date="2019-11" db="EMBL/GenBank/DDBJ databases">
        <authorList>
            <person name="Zheng R.K."/>
            <person name="Sun C.M."/>
        </authorList>
    </citation>
    <scope>NUCLEOTIDE SEQUENCE [LARGE SCALE GENOMIC DNA]</scope>
    <source>
        <strain evidence="2 3">WC007</strain>
    </source>
</reference>
<dbReference type="Proteomes" id="UP000428260">
    <property type="component" value="Chromosome"/>
</dbReference>
<keyword evidence="1" id="KW-1133">Transmembrane helix</keyword>
<evidence type="ECO:0000313" key="3">
    <source>
        <dbReference type="Proteomes" id="UP000428260"/>
    </source>
</evidence>
<feature type="transmembrane region" description="Helical" evidence="1">
    <location>
        <begin position="60"/>
        <end position="81"/>
    </location>
</feature>
<keyword evidence="3" id="KW-1185">Reference proteome</keyword>
<dbReference type="KEGG" id="mcos:GM418_27305"/>
<sequence>METIIKKSGVIIFRFNQKLRWIFNIRLLRNHNTTILFILFVCLLILLFGLWGMGFSFIHVILYSAISITVLFLTLLFIGSLNEARRLSKQVPSGCFQFLKSNLNGIHLPLLGFTEKDRENINLVLNGLEINNKIDFKLVSDNRTAADYKKLLRILHLLINGGIRNFKKERKEQLFKFIESTFTLNGSEVKRASLNSRFSEFVNESETEFSENLKEFQNILFR</sequence>
<dbReference type="EMBL" id="CP046401">
    <property type="protein sequence ID" value="QGY47238.1"/>
    <property type="molecule type" value="Genomic_DNA"/>
</dbReference>